<evidence type="ECO:0000256" key="7">
    <source>
        <dbReference type="ARBA" id="ARBA00048496"/>
    </source>
</evidence>
<evidence type="ECO:0000256" key="6">
    <source>
        <dbReference type="ARBA" id="ARBA00023079"/>
    </source>
</evidence>
<feature type="binding site" evidence="9">
    <location>
        <position position="174"/>
    </location>
    <ligand>
        <name>Zn(2+)</name>
        <dbReference type="ChEBI" id="CHEBI:29105"/>
        <label>2</label>
    </ligand>
</feature>
<dbReference type="InterPro" id="IPR037175">
    <property type="entry name" value="KFase_sf"/>
</dbReference>
<feature type="binding site" evidence="9">
    <location>
        <position position="56"/>
    </location>
    <ligand>
        <name>Zn(2+)</name>
        <dbReference type="ChEBI" id="CHEBI:29105"/>
        <label>2</label>
    </ligand>
</feature>
<protein>
    <recommendedName>
        <fullName evidence="9">Kynurenine formamidase</fullName>
        <shortName evidence="9">KFA</shortName>
        <shortName evidence="9">KFase</shortName>
        <ecNumber evidence="9">3.5.1.9</ecNumber>
    </recommendedName>
    <alternativeName>
        <fullName evidence="9">Arylformamidase</fullName>
    </alternativeName>
    <alternativeName>
        <fullName evidence="9">N-formylkynurenine formamidase</fullName>
        <shortName evidence="9">FKF</shortName>
    </alternativeName>
</protein>
<comment type="catalytic activity">
    <reaction evidence="7 9">
        <text>N-formyl-L-kynurenine + H2O = L-kynurenine + formate + H(+)</text>
        <dbReference type="Rhea" id="RHEA:13009"/>
        <dbReference type="ChEBI" id="CHEBI:15377"/>
        <dbReference type="ChEBI" id="CHEBI:15378"/>
        <dbReference type="ChEBI" id="CHEBI:15740"/>
        <dbReference type="ChEBI" id="CHEBI:57959"/>
        <dbReference type="ChEBI" id="CHEBI:58629"/>
        <dbReference type="EC" id="3.5.1.9"/>
    </reaction>
</comment>
<dbReference type="GO" id="GO:0004328">
    <property type="term" value="F:formamidase activity"/>
    <property type="evidence" value="ECO:0007669"/>
    <property type="project" value="InterPro"/>
</dbReference>
<dbReference type="STRING" id="1150625.Q75_03095"/>
<keyword evidence="4 9" id="KW-0378">Hydrolase</keyword>
<evidence type="ECO:0000256" key="2">
    <source>
        <dbReference type="ARBA" id="ARBA00011738"/>
    </source>
</evidence>
<comment type="caution">
    <text evidence="10">The sequence shown here is derived from an EMBL/GenBank/DDBJ whole genome shotgun (WGS) entry which is preliminary data.</text>
</comment>
<name>A0A147KB95_9BACI</name>
<comment type="similarity">
    <text evidence="9">Belongs to the Cyclase 1 superfamily. KynB family.</text>
</comment>
<proteinExistence type="inferred from homology"/>
<organism evidence="10 11">
    <name type="scientific">Bacillus coahuilensis p1.1.43</name>
    <dbReference type="NCBI Taxonomy" id="1150625"/>
    <lineage>
        <taxon>Bacteria</taxon>
        <taxon>Bacillati</taxon>
        <taxon>Bacillota</taxon>
        <taxon>Bacilli</taxon>
        <taxon>Bacillales</taxon>
        <taxon>Bacillaceae</taxon>
        <taxon>Bacillus</taxon>
    </lineage>
</organism>
<dbReference type="PANTHER" id="PTHR31118">
    <property type="entry name" value="CYCLASE-LIKE PROTEIN 2"/>
    <property type="match status" value="1"/>
</dbReference>
<feature type="binding site" evidence="9">
    <location>
        <position position="54"/>
    </location>
    <ligand>
        <name>Zn(2+)</name>
        <dbReference type="ChEBI" id="CHEBI:29105"/>
        <label>1</label>
    </ligand>
</feature>
<dbReference type="HAMAP" id="MF_01969">
    <property type="entry name" value="KynB"/>
    <property type="match status" value="1"/>
</dbReference>
<dbReference type="UniPathway" id="UPA00333">
    <property type="reaction ID" value="UER00454"/>
</dbReference>
<feature type="binding site" evidence="9">
    <location>
        <position position="174"/>
    </location>
    <ligand>
        <name>Zn(2+)</name>
        <dbReference type="ChEBI" id="CHEBI:29105"/>
        <label>1</label>
    </ligand>
</feature>
<feature type="binding site" evidence="9">
    <location>
        <position position="50"/>
    </location>
    <ligand>
        <name>Zn(2+)</name>
        <dbReference type="ChEBI" id="CHEBI:29105"/>
        <label>1</label>
    </ligand>
</feature>
<evidence type="ECO:0000256" key="5">
    <source>
        <dbReference type="ARBA" id="ARBA00022833"/>
    </source>
</evidence>
<sequence length="218" mass="23978">MEKGGWKDISQVLQNDIPHWPNDTPFTYETRFTKEQTGSVNVGRITSSLHTGTHIDAPYHFTNDGERVLDLDINLFIGPAKVIDVSLFDCLDVELLRSFQLERGTKRVLLKTTSEDAPTTFPKQIPLIKPEVAPYLAGLGVILLGVDLPSVDPLTSKELLTHHELNKNGIHILEGLVFADVVPGDYELIALPLPIQDGDGSPVRAVIRPLGKGDGENE</sequence>
<evidence type="ECO:0000256" key="1">
    <source>
        <dbReference type="ARBA" id="ARBA00002204"/>
    </source>
</evidence>
<evidence type="ECO:0000256" key="3">
    <source>
        <dbReference type="ARBA" id="ARBA00022723"/>
    </source>
</evidence>
<dbReference type="InterPro" id="IPR017484">
    <property type="entry name" value="Kynurenine_formamidase_bac"/>
</dbReference>
<comment type="pathway">
    <text evidence="8 9">Amino-acid degradation; L-tryptophan degradation via kynurenine pathway; L-kynurenine from L-tryptophan: step 2/2.</text>
</comment>
<dbReference type="GO" id="GO:0019441">
    <property type="term" value="P:L-tryptophan catabolic process to kynurenine"/>
    <property type="evidence" value="ECO:0007669"/>
    <property type="project" value="UniProtKB-UniRule"/>
</dbReference>
<evidence type="ECO:0000256" key="4">
    <source>
        <dbReference type="ARBA" id="ARBA00022801"/>
    </source>
</evidence>
<dbReference type="PANTHER" id="PTHR31118:SF32">
    <property type="entry name" value="KYNURENINE FORMAMIDASE"/>
    <property type="match status" value="1"/>
</dbReference>
<dbReference type="FunFam" id="3.50.30.50:FF:000001">
    <property type="entry name" value="Kynurenine formamidase"/>
    <property type="match status" value="1"/>
</dbReference>
<keyword evidence="3 9" id="KW-0479">Metal-binding</keyword>
<evidence type="ECO:0000256" key="9">
    <source>
        <dbReference type="HAMAP-Rule" id="MF_01969"/>
    </source>
</evidence>
<comment type="cofactor">
    <cofactor evidence="9">
        <name>Zn(2+)</name>
        <dbReference type="ChEBI" id="CHEBI:29105"/>
    </cofactor>
    <text evidence="9">Binds 2 zinc ions per subunit.</text>
</comment>
<keyword evidence="11" id="KW-1185">Reference proteome</keyword>
<dbReference type="EMBL" id="LDYG01000015">
    <property type="protein sequence ID" value="KUP08287.1"/>
    <property type="molecule type" value="Genomic_DNA"/>
</dbReference>
<dbReference type="PATRIC" id="fig|1150625.3.peg.646"/>
<feature type="binding site" evidence="9">
    <location>
        <position position="20"/>
    </location>
    <ligand>
        <name>substrate</name>
    </ligand>
</feature>
<evidence type="ECO:0000313" key="10">
    <source>
        <dbReference type="EMBL" id="KUP08287.1"/>
    </source>
</evidence>
<dbReference type="GO" id="GO:0008270">
    <property type="term" value="F:zinc ion binding"/>
    <property type="evidence" value="ECO:0007669"/>
    <property type="project" value="UniProtKB-UniRule"/>
</dbReference>
<dbReference type="Gene3D" id="3.50.30.50">
    <property type="entry name" value="Putative cyclase"/>
    <property type="match status" value="1"/>
</dbReference>
<accession>A0A147KB95</accession>
<dbReference type="GO" id="GO:0004061">
    <property type="term" value="F:arylformamidase activity"/>
    <property type="evidence" value="ECO:0007669"/>
    <property type="project" value="UniProtKB-UniRule"/>
</dbReference>
<keyword evidence="6 9" id="KW-0823">Tryptophan catabolism</keyword>
<dbReference type="AlphaFoldDB" id="A0A147KB95"/>
<dbReference type="InterPro" id="IPR007325">
    <property type="entry name" value="KFase/CYL"/>
</dbReference>
<evidence type="ECO:0000256" key="8">
    <source>
        <dbReference type="ARBA" id="ARBA00060547"/>
    </source>
</evidence>
<feature type="binding site" evidence="9">
    <location>
        <position position="162"/>
    </location>
    <ligand>
        <name>Zn(2+)</name>
        <dbReference type="ChEBI" id="CHEBI:29105"/>
        <label>2</label>
    </ligand>
</feature>
<dbReference type="OrthoDB" id="9796085at2"/>
<feature type="binding site" evidence="9">
    <location>
        <position position="56"/>
    </location>
    <ligand>
        <name>Zn(2+)</name>
        <dbReference type="ChEBI" id="CHEBI:29105"/>
        <label>1</label>
    </ligand>
</feature>
<dbReference type="EC" id="3.5.1.9" evidence="9"/>
<dbReference type="NCBIfam" id="TIGR03035">
    <property type="entry name" value="trp_arylform"/>
    <property type="match status" value="1"/>
</dbReference>
<dbReference type="SUPFAM" id="SSF102198">
    <property type="entry name" value="Putative cyclase"/>
    <property type="match status" value="1"/>
</dbReference>
<dbReference type="Proteomes" id="UP000074108">
    <property type="component" value="Unassembled WGS sequence"/>
</dbReference>
<comment type="subunit">
    <text evidence="2 9">Homodimer.</text>
</comment>
<comment type="function">
    <text evidence="1 9">Catalyzes the hydrolysis of N-formyl-L-kynurenine to L-kynurenine, the second step in the kynurenine pathway of tryptophan degradation.</text>
</comment>
<evidence type="ECO:0000313" key="11">
    <source>
        <dbReference type="Proteomes" id="UP000074108"/>
    </source>
</evidence>
<feature type="active site" description="Proton donor/acceptor" evidence="9">
    <location>
        <position position="60"/>
    </location>
</feature>
<dbReference type="Pfam" id="PF04199">
    <property type="entry name" value="Cyclase"/>
    <property type="match status" value="1"/>
</dbReference>
<dbReference type="RefSeq" id="WP_059350335.1">
    <property type="nucleotide sequence ID" value="NZ_LDYG01000015.1"/>
</dbReference>
<gene>
    <name evidence="9" type="primary">kynB</name>
    <name evidence="10" type="ORF">Q75_03095</name>
</gene>
<reference evidence="10 11" key="1">
    <citation type="journal article" date="2016" name="Front. Microbiol.">
        <title>Microevolution Analysis of Bacillus coahuilensis Unveils Differences in Phosphorus Acquisition Strategies and Their Regulation.</title>
        <authorList>
            <person name="Gomez-Lunar Z."/>
            <person name="Hernandez-Gonzalez I."/>
            <person name="Rodriguez-Torres M.D."/>
            <person name="Souza V."/>
            <person name="Olmedo-Alvarez G."/>
        </authorList>
    </citation>
    <scope>NUCLEOTIDE SEQUENCE [LARGE SCALE GENOMIC DNA]</scope>
    <source>
        <strain evidence="11">p1.1.43</strain>
    </source>
</reference>
<keyword evidence="5 9" id="KW-0862">Zinc</keyword>